<dbReference type="Proteomes" id="UP001597261">
    <property type="component" value="Unassembled WGS sequence"/>
</dbReference>
<organism evidence="2 3">
    <name type="scientific">Streptomyces caeni</name>
    <dbReference type="NCBI Taxonomy" id="2307231"/>
    <lineage>
        <taxon>Bacteria</taxon>
        <taxon>Bacillati</taxon>
        <taxon>Actinomycetota</taxon>
        <taxon>Actinomycetes</taxon>
        <taxon>Kitasatosporales</taxon>
        <taxon>Streptomycetaceae</taxon>
        <taxon>Streptomyces</taxon>
    </lineage>
</organism>
<feature type="region of interest" description="Disordered" evidence="1">
    <location>
        <begin position="56"/>
        <end position="78"/>
    </location>
</feature>
<reference evidence="3" key="1">
    <citation type="journal article" date="2019" name="Int. J. Syst. Evol. Microbiol.">
        <title>The Global Catalogue of Microorganisms (GCM) 10K type strain sequencing project: providing services to taxonomists for standard genome sequencing and annotation.</title>
        <authorList>
            <consortium name="The Broad Institute Genomics Platform"/>
            <consortium name="The Broad Institute Genome Sequencing Center for Infectious Disease"/>
            <person name="Wu L."/>
            <person name="Ma J."/>
        </authorList>
    </citation>
    <scope>NUCLEOTIDE SEQUENCE [LARGE SCALE GENOMIC DNA]</scope>
    <source>
        <strain evidence="3">CGMCC 1.12470</strain>
    </source>
</reference>
<sequence length="120" mass="11699">MVVGVEPLAGLDLVVDVLPGALPRQAPGRAPPGIDPVQRLRLGRGRCTPVGVGTGVLALPAQPPPEQESVVDGVDRGGEGSVRRVVGARVSETDGEVGLALGGPGGGAAGPVCGDADAGE</sequence>
<feature type="compositionally biased region" description="Low complexity" evidence="1">
    <location>
        <begin position="110"/>
        <end position="120"/>
    </location>
</feature>
<comment type="caution">
    <text evidence="2">The sequence shown here is derived from an EMBL/GenBank/DDBJ whole genome shotgun (WGS) entry which is preliminary data.</text>
</comment>
<dbReference type="EMBL" id="JBHUDX010000168">
    <property type="protein sequence ID" value="MFD1663705.1"/>
    <property type="molecule type" value="Genomic_DNA"/>
</dbReference>
<dbReference type="RefSeq" id="WP_381092597.1">
    <property type="nucleotide sequence ID" value="NZ_JBHUDX010000168.1"/>
</dbReference>
<accession>A0ABW4J255</accession>
<gene>
    <name evidence="2" type="ORF">ACFSL4_37495</name>
</gene>
<evidence type="ECO:0000256" key="1">
    <source>
        <dbReference type="SAM" id="MobiDB-lite"/>
    </source>
</evidence>
<feature type="compositionally biased region" description="Gly residues" evidence="1">
    <location>
        <begin position="100"/>
        <end position="109"/>
    </location>
</feature>
<keyword evidence="3" id="KW-1185">Reference proteome</keyword>
<evidence type="ECO:0000313" key="3">
    <source>
        <dbReference type="Proteomes" id="UP001597261"/>
    </source>
</evidence>
<evidence type="ECO:0000313" key="2">
    <source>
        <dbReference type="EMBL" id="MFD1663705.1"/>
    </source>
</evidence>
<name>A0ABW4J255_9ACTN</name>
<feature type="region of interest" description="Disordered" evidence="1">
    <location>
        <begin position="96"/>
        <end position="120"/>
    </location>
</feature>
<proteinExistence type="predicted"/>
<protein>
    <submittedName>
        <fullName evidence="2">Uncharacterized protein</fullName>
    </submittedName>
</protein>